<dbReference type="OrthoDB" id="2599194at2"/>
<dbReference type="InterPro" id="IPR011463">
    <property type="entry name" value="DUF1569"/>
</dbReference>
<name>A0A1M5BP61_9FLAO</name>
<gene>
    <name evidence="1" type="ORF">SAMN03080594_104164</name>
</gene>
<proteinExistence type="predicted"/>
<protein>
    <recommendedName>
        <fullName evidence="3">DUF1569 domain-containing protein</fullName>
    </recommendedName>
</protein>
<accession>A0A1M5BP61</accession>
<organism evidence="1 2">
    <name type="scientific">Arenibacter palladensis</name>
    <dbReference type="NCBI Taxonomy" id="237373"/>
    <lineage>
        <taxon>Bacteria</taxon>
        <taxon>Pseudomonadati</taxon>
        <taxon>Bacteroidota</taxon>
        <taxon>Flavobacteriia</taxon>
        <taxon>Flavobacteriales</taxon>
        <taxon>Flavobacteriaceae</taxon>
        <taxon>Arenibacter</taxon>
    </lineage>
</organism>
<keyword evidence="2" id="KW-1185">Reference proteome</keyword>
<evidence type="ECO:0008006" key="3">
    <source>
        <dbReference type="Google" id="ProtNLM"/>
    </source>
</evidence>
<dbReference type="EMBL" id="FQUX01000004">
    <property type="protein sequence ID" value="SHF44413.1"/>
    <property type="molecule type" value="Genomic_DNA"/>
</dbReference>
<evidence type="ECO:0000313" key="2">
    <source>
        <dbReference type="Proteomes" id="UP000184406"/>
    </source>
</evidence>
<dbReference type="InterPro" id="IPR034660">
    <property type="entry name" value="DinB/YfiT-like"/>
</dbReference>
<dbReference type="Proteomes" id="UP000184406">
    <property type="component" value="Unassembled WGS sequence"/>
</dbReference>
<reference evidence="2" key="1">
    <citation type="submission" date="2016-11" db="EMBL/GenBank/DDBJ databases">
        <authorList>
            <person name="Varghese N."/>
            <person name="Submissions S."/>
        </authorList>
    </citation>
    <scope>NUCLEOTIDE SEQUENCE [LARGE SCALE GENOMIC DNA]</scope>
    <source>
        <strain evidence="2">DSM 17539</strain>
    </source>
</reference>
<dbReference type="Gene3D" id="1.20.120.450">
    <property type="entry name" value="dinb family like domain"/>
    <property type="match status" value="1"/>
</dbReference>
<evidence type="ECO:0000313" key="1">
    <source>
        <dbReference type="EMBL" id="SHF44413.1"/>
    </source>
</evidence>
<dbReference type="Pfam" id="PF07606">
    <property type="entry name" value="DUF1569"/>
    <property type="match status" value="1"/>
</dbReference>
<dbReference type="RefSeq" id="WP_072862333.1">
    <property type="nucleotide sequence ID" value="NZ_FQUX01000004.1"/>
</dbReference>
<dbReference type="AlphaFoldDB" id="A0A1M5BP61"/>
<sequence length="150" mass="17619">MKNIFEKKVVDELIGRINRLTSKSTGIWGKMNVAQMLAHCNVSYEMVYTDKHPKPKGPMKLMLKLFVKPTVVNEKPYKKNSRTAPAFLIVDERDFDKEKKRLIDHLTKTQELGEDHFHNKESHSFGPLTKTEWNNLFYKHLNHHLEQFGV</sequence>